<protein>
    <submittedName>
        <fullName evidence="1">Uncharacterized protein</fullName>
    </submittedName>
</protein>
<sequence>MQRKIIFAFSVIALLMLVSCGGSKQNSSDQKDSVVTETVDTAVADVITSDSATTQSNENPSDVKIAEKPSVSVMLFHATRRCASCIAITDCVNAVLKESFSDETASGKLRLQEINADDEKNEAICVKYEAFGTALFVTRTFKGKETITDLTAQAFKLAKNKPDEFKQLLKEQIQKDLK</sequence>
<gene>
    <name evidence="1" type="ORF">SDC9_57526</name>
</gene>
<proteinExistence type="predicted"/>
<reference evidence="1" key="1">
    <citation type="submission" date="2019-08" db="EMBL/GenBank/DDBJ databases">
        <authorList>
            <person name="Kucharzyk K."/>
            <person name="Murdoch R.W."/>
            <person name="Higgins S."/>
            <person name="Loffler F."/>
        </authorList>
    </citation>
    <scope>NUCLEOTIDE SEQUENCE</scope>
</reference>
<dbReference type="EMBL" id="VSSQ01001795">
    <property type="protein sequence ID" value="MPM11187.1"/>
    <property type="molecule type" value="Genomic_DNA"/>
</dbReference>
<dbReference type="NCBIfam" id="NF040494">
    <property type="entry name" value="nitrored_ArsF"/>
    <property type="match status" value="1"/>
</dbReference>
<name>A0A644X5G3_9ZZZZ</name>
<dbReference type="AlphaFoldDB" id="A0A644X5G3"/>
<evidence type="ECO:0000313" key="1">
    <source>
        <dbReference type="EMBL" id="MPM11187.1"/>
    </source>
</evidence>
<accession>A0A644X5G3</accession>
<organism evidence="1">
    <name type="scientific">bioreactor metagenome</name>
    <dbReference type="NCBI Taxonomy" id="1076179"/>
    <lineage>
        <taxon>unclassified sequences</taxon>
        <taxon>metagenomes</taxon>
        <taxon>ecological metagenomes</taxon>
    </lineage>
</organism>
<comment type="caution">
    <text evidence="1">The sequence shown here is derived from an EMBL/GenBank/DDBJ whole genome shotgun (WGS) entry which is preliminary data.</text>
</comment>
<dbReference type="PROSITE" id="PS51257">
    <property type="entry name" value="PROKAR_LIPOPROTEIN"/>
    <property type="match status" value="1"/>
</dbReference>
<dbReference type="InterPro" id="IPR047698">
    <property type="entry name" value="ArsF-like"/>
</dbReference>